<evidence type="ECO:0000256" key="4">
    <source>
        <dbReference type="SAM" id="MobiDB-lite"/>
    </source>
</evidence>
<dbReference type="InterPro" id="IPR049730">
    <property type="entry name" value="SNF2/RAD54-like_C"/>
</dbReference>
<feature type="region of interest" description="Disordered" evidence="4">
    <location>
        <begin position="1"/>
        <end position="45"/>
    </location>
</feature>
<evidence type="ECO:0000313" key="8">
    <source>
        <dbReference type="Proteomes" id="UP000015241"/>
    </source>
</evidence>
<dbReference type="InterPro" id="IPR014001">
    <property type="entry name" value="Helicase_ATP-bd"/>
</dbReference>
<reference evidence="7 8" key="1">
    <citation type="journal article" date="2012" name="Science">
        <title>The Paleozoic origin of enzymatic lignin decomposition reconstructed from 31 fungal genomes.</title>
        <authorList>
            <person name="Floudas D."/>
            <person name="Binder M."/>
            <person name="Riley R."/>
            <person name="Barry K."/>
            <person name="Blanchette R.A."/>
            <person name="Henrissat B."/>
            <person name="Martinez A.T."/>
            <person name="Otillar R."/>
            <person name="Spatafora J.W."/>
            <person name="Yadav J.S."/>
            <person name="Aerts A."/>
            <person name="Benoit I."/>
            <person name="Boyd A."/>
            <person name="Carlson A."/>
            <person name="Copeland A."/>
            <person name="Coutinho P.M."/>
            <person name="de Vries R.P."/>
            <person name="Ferreira P."/>
            <person name="Findley K."/>
            <person name="Foster B."/>
            <person name="Gaskell J."/>
            <person name="Glotzer D."/>
            <person name="Gorecki P."/>
            <person name="Heitman J."/>
            <person name="Hesse C."/>
            <person name="Hori C."/>
            <person name="Igarashi K."/>
            <person name="Jurgens J.A."/>
            <person name="Kallen N."/>
            <person name="Kersten P."/>
            <person name="Kohler A."/>
            <person name="Kuees U."/>
            <person name="Kumar T.K.A."/>
            <person name="Kuo A."/>
            <person name="LaButti K."/>
            <person name="Larrondo L.F."/>
            <person name="Lindquist E."/>
            <person name="Ling A."/>
            <person name="Lombard V."/>
            <person name="Lucas S."/>
            <person name="Lundell T."/>
            <person name="Martin R."/>
            <person name="McLaughlin D.J."/>
            <person name="Morgenstern I."/>
            <person name="Morin E."/>
            <person name="Murat C."/>
            <person name="Nagy L.G."/>
            <person name="Nolan M."/>
            <person name="Ohm R.A."/>
            <person name="Patyshakuliyeva A."/>
            <person name="Rokas A."/>
            <person name="Ruiz-Duenas F.J."/>
            <person name="Sabat G."/>
            <person name="Salamov A."/>
            <person name="Samejima M."/>
            <person name="Schmutz J."/>
            <person name="Slot J.C."/>
            <person name="St John F."/>
            <person name="Stenlid J."/>
            <person name="Sun H."/>
            <person name="Sun S."/>
            <person name="Syed K."/>
            <person name="Tsang A."/>
            <person name="Wiebenga A."/>
            <person name="Young D."/>
            <person name="Pisabarro A."/>
            <person name="Eastwood D.C."/>
            <person name="Martin F."/>
            <person name="Cullen D."/>
            <person name="Grigoriev I.V."/>
            <person name="Hibbett D.S."/>
        </authorList>
    </citation>
    <scope>NUCLEOTIDE SEQUENCE</scope>
    <source>
        <strain evidence="8">FP-58527</strain>
    </source>
</reference>
<name>S8EFA6_FOMSC</name>
<dbReference type="Proteomes" id="UP000015241">
    <property type="component" value="Unassembled WGS sequence"/>
</dbReference>
<sequence>MNANQPPRPSAPVAKPPSKPAIPIAVPTNRDVPRALGRPGPNDDEVFDMRIADNEYDVPMSAADTEKAIRDLVSGAFGETEVEVSLDDTEVPGLDPKFRLLAHQVVSRKWMADRESGKKNGGILADDMGLGKTIQTIVRIVEGRAKKQDKKDGWSPATLVVCPVAVVSQWASEVRRMAPGLLVVEHHGPTRATDPKKLEQAHVVITSYTTVASEHGTYSGGKNEGKGSKKKQANSDSDSDSSSVGRSLKKGRAKKAKDALFRVSWWRIVLDEAHNIKNRNTKAAQACCALESKFRWCLTGTPLQNSVEELFSLFKFLRVKPLNDWSTFNETIAKPIKANKTTRAMKRLHVVLSAVMLRRTKTTLVNGKPILELPDRLVEIVDCPFDLGERAFYDKVNELVQNRLETLQQQGGVAKNYTSMLMLLLRLRQACNHPSLVSEDYRKDQEAVEPKVSKSQDGDEDADDLADALAGMGLANARRCQLCQTELTASNTGDDGACVECTAVVAKAKRVSDSDLPPDSSKTRKIVEILREIDERSDGEDRTIIFSQFTSMLDIIEPFLEAEGIQYVRYDGSMNKAQRELALDAIKKENGRTRVILISFKAGSTGLNLTCCNNVILVDLWWNPALEDQAFDRAHRFGQKKNVRIRKLCVPETVEQRILELQEKKRELAKAALSGDKMKNMRLGADELAALFRPGGRDDEDSD</sequence>
<dbReference type="PANTHER" id="PTHR45626">
    <property type="entry name" value="TRANSCRIPTION TERMINATION FACTOR 2-RELATED"/>
    <property type="match status" value="1"/>
</dbReference>
<feature type="region of interest" description="Disordered" evidence="4">
    <location>
        <begin position="215"/>
        <end position="250"/>
    </location>
</feature>
<dbReference type="FunCoup" id="S8EFA6">
    <property type="interactions" value="157"/>
</dbReference>
<dbReference type="SMART" id="SM00490">
    <property type="entry name" value="HELICc"/>
    <property type="match status" value="1"/>
</dbReference>
<dbReference type="CDD" id="cd18793">
    <property type="entry name" value="SF2_C_SNF"/>
    <property type="match status" value="1"/>
</dbReference>
<dbReference type="EMBL" id="KE504139">
    <property type="protein sequence ID" value="EPT01874.1"/>
    <property type="molecule type" value="Genomic_DNA"/>
</dbReference>
<dbReference type="InterPro" id="IPR027417">
    <property type="entry name" value="P-loop_NTPase"/>
</dbReference>
<gene>
    <name evidence="7" type="ORF">FOMPIDRAFT_1041186</name>
</gene>
<dbReference type="Pfam" id="PF00176">
    <property type="entry name" value="SNF2-rel_dom"/>
    <property type="match status" value="1"/>
</dbReference>
<dbReference type="SMART" id="SM00487">
    <property type="entry name" value="DEXDc"/>
    <property type="match status" value="1"/>
</dbReference>
<dbReference type="GO" id="GO:0005634">
    <property type="term" value="C:nucleus"/>
    <property type="evidence" value="ECO:0007669"/>
    <property type="project" value="TreeGrafter"/>
</dbReference>
<dbReference type="AlphaFoldDB" id="S8EFA6"/>
<dbReference type="InterPro" id="IPR038718">
    <property type="entry name" value="SNF2-like_sf"/>
</dbReference>
<dbReference type="GO" id="GO:0008094">
    <property type="term" value="F:ATP-dependent activity, acting on DNA"/>
    <property type="evidence" value="ECO:0007669"/>
    <property type="project" value="TreeGrafter"/>
</dbReference>
<evidence type="ECO:0000313" key="7">
    <source>
        <dbReference type="EMBL" id="EPT01874.1"/>
    </source>
</evidence>
<keyword evidence="8" id="KW-1185">Reference proteome</keyword>
<protein>
    <submittedName>
        <fullName evidence="7">Uncharacterized protein</fullName>
    </submittedName>
</protein>
<dbReference type="SUPFAM" id="SSF52540">
    <property type="entry name" value="P-loop containing nucleoside triphosphate hydrolases"/>
    <property type="match status" value="2"/>
</dbReference>
<feature type="domain" description="Helicase ATP-binding" evidence="5">
    <location>
        <begin position="113"/>
        <end position="320"/>
    </location>
</feature>
<dbReference type="GO" id="GO:0006281">
    <property type="term" value="P:DNA repair"/>
    <property type="evidence" value="ECO:0007669"/>
    <property type="project" value="TreeGrafter"/>
</dbReference>
<dbReference type="Gene3D" id="3.40.50.300">
    <property type="entry name" value="P-loop containing nucleotide triphosphate hydrolases"/>
    <property type="match status" value="1"/>
</dbReference>
<keyword evidence="3" id="KW-0067">ATP-binding</keyword>
<dbReference type="STRING" id="743788.S8EFA6"/>
<evidence type="ECO:0000256" key="2">
    <source>
        <dbReference type="ARBA" id="ARBA00022801"/>
    </source>
</evidence>
<dbReference type="PANTHER" id="PTHR45626:SF14">
    <property type="entry name" value="ATP-DEPENDENT DNA HELICASE (EUROFUNG)"/>
    <property type="match status" value="1"/>
</dbReference>
<feature type="domain" description="Helicase C-terminal" evidence="6">
    <location>
        <begin position="525"/>
        <end position="684"/>
    </location>
</feature>
<evidence type="ECO:0000259" key="5">
    <source>
        <dbReference type="PROSITE" id="PS51192"/>
    </source>
</evidence>
<dbReference type="InterPro" id="IPR000330">
    <property type="entry name" value="SNF2_N"/>
</dbReference>
<dbReference type="CDD" id="cd18008">
    <property type="entry name" value="DEXDc_SHPRH-like"/>
    <property type="match status" value="1"/>
</dbReference>
<dbReference type="InterPro" id="IPR001650">
    <property type="entry name" value="Helicase_C-like"/>
</dbReference>
<dbReference type="PROSITE" id="PS51192">
    <property type="entry name" value="HELICASE_ATP_BIND_1"/>
    <property type="match status" value="1"/>
</dbReference>
<accession>S8EFA6</accession>
<dbReference type="PROSITE" id="PS51194">
    <property type="entry name" value="HELICASE_CTER"/>
    <property type="match status" value="1"/>
</dbReference>
<evidence type="ECO:0000256" key="1">
    <source>
        <dbReference type="ARBA" id="ARBA00022741"/>
    </source>
</evidence>
<dbReference type="HOGENOM" id="CLU_000315_2_8_1"/>
<evidence type="ECO:0000256" key="3">
    <source>
        <dbReference type="ARBA" id="ARBA00022840"/>
    </source>
</evidence>
<dbReference type="InterPro" id="IPR050628">
    <property type="entry name" value="SNF2_RAD54_helicase_TF"/>
</dbReference>
<dbReference type="InParanoid" id="S8EFA6"/>
<feature type="region of interest" description="Disordered" evidence="4">
    <location>
        <begin position="438"/>
        <end position="463"/>
    </location>
</feature>
<feature type="compositionally biased region" description="Pro residues" evidence="4">
    <location>
        <begin position="1"/>
        <end position="20"/>
    </location>
</feature>
<dbReference type="Gene3D" id="3.40.50.10810">
    <property type="entry name" value="Tandem AAA-ATPase domain"/>
    <property type="match status" value="1"/>
</dbReference>
<keyword evidence="1" id="KW-0547">Nucleotide-binding</keyword>
<dbReference type="eggNOG" id="KOG1001">
    <property type="taxonomic scope" value="Eukaryota"/>
</dbReference>
<dbReference type="Pfam" id="PF00271">
    <property type="entry name" value="Helicase_C"/>
    <property type="match status" value="1"/>
</dbReference>
<evidence type="ECO:0000259" key="6">
    <source>
        <dbReference type="PROSITE" id="PS51194"/>
    </source>
</evidence>
<dbReference type="GO" id="GO:0005524">
    <property type="term" value="F:ATP binding"/>
    <property type="evidence" value="ECO:0007669"/>
    <property type="project" value="UniProtKB-KW"/>
</dbReference>
<organism evidence="7 8">
    <name type="scientific">Fomitopsis schrenkii</name>
    <name type="common">Brown rot fungus</name>
    <dbReference type="NCBI Taxonomy" id="2126942"/>
    <lineage>
        <taxon>Eukaryota</taxon>
        <taxon>Fungi</taxon>
        <taxon>Dikarya</taxon>
        <taxon>Basidiomycota</taxon>
        <taxon>Agaricomycotina</taxon>
        <taxon>Agaricomycetes</taxon>
        <taxon>Polyporales</taxon>
        <taxon>Fomitopsis</taxon>
    </lineage>
</organism>
<dbReference type="GO" id="GO:0016787">
    <property type="term" value="F:hydrolase activity"/>
    <property type="evidence" value="ECO:0007669"/>
    <property type="project" value="UniProtKB-KW"/>
</dbReference>
<dbReference type="OrthoDB" id="423559at2759"/>
<feature type="compositionally biased region" description="Basic and acidic residues" evidence="4">
    <location>
        <begin position="439"/>
        <end position="457"/>
    </location>
</feature>
<proteinExistence type="predicted"/>
<keyword evidence="2" id="KW-0378">Hydrolase</keyword>